<dbReference type="AlphaFoldDB" id="A0A183UEV5"/>
<proteinExistence type="predicted"/>
<feature type="region of interest" description="Disordered" evidence="1">
    <location>
        <begin position="257"/>
        <end position="296"/>
    </location>
</feature>
<evidence type="ECO:0000256" key="1">
    <source>
        <dbReference type="SAM" id="MobiDB-lite"/>
    </source>
</evidence>
<accession>A0A183UEV5</accession>
<dbReference type="Proteomes" id="UP000050794">
    <property type="component" value="Unassembled WGS sequence"/>
</dbReference>
<dbReference type="CDD" id="cd01040">
    <property type="entry name" value="Mb-like"/>
    <property type="match status" value="1"/>
</dbReference>
<dbReference type="GO" id="GO:0019825">
    <property type="term" value="F:oxygen binding"/>
    <property type="evidence" value="ECO:0007669"/>
    <property type="project" value="InterPro"/>
</dbReference>
<organism evidence="3 4">
    <name type="scientific">Toxocara canis</name>
    <name type="common">Canine roundworm</name>
    <dbReference type="NCBI Taxonomy" id="6265"/>
    <lineage>
        <taxon>Eukaryota</taxon>
        <taxon>Metazoa</taxon>
        <taxon>Ecdysozoa</taxon>
        <taxon>Nematoda</taxon>
        <taxon>Chromadorea</taxon>
        <taxon>Rhabditida</taxon>
        <taxon>Spirurina</taxon>
        <taxon>Ascaridomorpha</taxon>
        <taxon>Ascaridoidea</taxon>
        <taxon>Toxocaridae</taxon>
        <taxon>Toxocara</taxon>
    </lineage>
</organism>
<sequence length="350" mass="39843">MGCAAQLVEMTTVSSREVERREKGVNEAHLEEESTRLAGCRLASHSKMGCRASSFRRRCKDQRQPVIDSWSLIYSTDPSQLTNSISEAWLCAAEQTPTWLWSTVQLEETMQSDYASNAQFMSIISSVRDFLHMLVKVHKAEPEEVHSRAQRLGARHANYSLNLDDFAYWQPFSMQLAKAIATKYRLCLNHNRTIRHIFFAHKREWSEEAVEDAWRLFMDSVVEAMKQGYTSKLDKQPLRLSITNSIISMASVRSNRSRSHTIADQNSPTSKNGCTLTPQTANQCSLSPSARTQRSRSIIRARTARSAQELSALRRLSSPNNATMFALEHDSMLLTEPHMISTRRSLILFP</sequence>
<dbReference type="InterPro" id="IPR044399">
    <property type="entry name" value="Mb-like_M"/>
</dbReference>
<dbReference type="WBParaSite" id="TCNE_0000702501-mRNA-1">
    <property type="protein sequence ID" value="TCNE_0000702501-mRNA-1"/>
    <property type="gene ID" value="TCNE_0000702501"/>
</dbReference>
<dbReference type="GO" id="GO:0020037">
    <property type="term" value="F:heme binding"/>
    <property type="evidence" value="ECO:0007669"/>
    <property type="project" value="InterPro"/>
</dbReference>
<dbReference type="Gene3D" id="1.10.490.10">
    <property type="entry name" value="Globins"/>
    <property type="match status" value="1"/>
</dbReference>
<dbReference type="EMBL" id="UYWY01019598">
    <property type="protein sequence ID" value="VDM38346.1"/>
    <property type="molecule type" value="Genomic_DNA"/>
</dbReference>
<feature type="compositionally biased region" description="Polar residues" evidence="1">
    <location>
        <begin position="257"/>
        <end position="288"/>
    </location>
</feature>
<evidence type="ECO:0000313" key="2">
    <source>
        <dbReference type="EMBL" id="VDM38346.1"/>
    </source>
</evidence>
<evidence type="ECO:0000313" key="4">
    <source>
        <dbReference type="WBParaSite" id="TCNE_0000702501-mRNA-1"/>
    </source>
</evidence>
<name>A0A183UEV5_TOXCA</name>
<dbReference type="InterPro" id="IPR012292">
    <property type="entry name" value="Globin/Proto"/>
</dbReference>
<reference evidence="4" key="1">
    <citation type="submission" date="2016-06" db="UniProtKB">
        <authorList>
            <consortium name="WormBaseParasite"/>
        </authorList>
    </citation>
    <scope>IDENTIFICATION</scope>
</reference>
<protein>
    <submittedName>
        <fullName evidence="4">GLOBIN domain-containing protein</fullName>
    </submittedName>
</protein>
<keyword evidence="3" id="KW-1185">Reference proteome</keyword>
<reference evidence="2 3" key="2">
    <citation type="submission" date="2018-11" db="EMBL/GenBank/DDBJ databases">
        <authorList>
            <consortium name="Pathogen Informatics"/>
        </authorList>
    </citation>
    <scope>NUCLEOTIDE SEQUENCE [LARGE SCALE GENOMIC DNA]</scope>
</reference>
<evidence type="ECO:0000313" key="3">
    <source>
        <dbReference type="Proteomes" id="UP000050794"/>
    </source>
</evidence>
<gene>
    <name evidence="2" type="ORF">TCNE_LOCUS7025</name>
</gene>